<name>A0A9K3N7W3_HELAN</name>
<dbReference type="AlphaFoldDB" id="A0A9K3N7W3"/>
<proteinExistence type="predicted"/>
<reference evidence="1" key="1">
    <citation type="journal article" date="2017" name="Nature">
        <title>The sunflower genome provides insights into oil metabolism, flowering and Asterid evolution.</title>
        <authorList>
            <person name="Badouin H."/>
            <person name="Gouzy J."/>
            <person name="Grassa C.J."/>
            <person name="Murat F."/>
            <person name="Staton S.E."/>
            <person name="Cottret L."/>
            <person name="Lelandais-Briere C."/>
            <person name="Owens G.L."/>
            <person name="Carrere S."/>
            <person name="Mayjonade B."/>
            <person name="Legrand L."/>
            <person name="Gill N."/>
            <person name="Kane N.C."/>
            <person name="Bowers J.E."/>
            <person name="Hubner S."/>
            <person name="Bellec A."/>
            <person name="Berard A."/>
            <person name="Berges H."/>
            <person name="Blanchet N."/>
            <person name="Boniface M.C."/>
            <person name="Brunel D."/>
            <person name="Catrice O."/>
            <person name="Chaidir N."/>
            <person name="Claudel C."/>
            <person name="Donnadieu C."/>
            <person name="Faraut T."/>
            <person name="Fievet G."/>
            <person name="Helmstetter N."/>
            <person name="King M."/>
            <person name="Knapp S.J."/>
            <person name="Lai Z."/>
            <person name="Le Paslier M.C."/>
            <person name="Lippi Y."/>
            <person name="Lorenzon L."/>
            <person name="Mandel J.R."/>
            <person name="Marage G."/>
            <person name="Marchand G."/>
            <person name="Marquand E."/>
            <person name="Bret-Mestries E."/>
            <person name="Morien E."/>
            <person name="Nambeesan S."/>
            <person name="Nguyen T."/>
            <person name="Pegot-Espagnet P."/>
            <person name="Pouilly N."/>
            <person name="Raftis F."/>
            <person name="Sallet E."/>
            <person name="Schiex T."/>
            <person name="Thomas J."/>
            <person name="Vandecasteele C."/>
            <person name="Vares D."/>
            <person name="Vear F."/>
            <person name="Vautrin S."/>
            <person name="Crespi M."/>
            <person name="Mangin B."/>
            <person name="Burke J.M."/>
            <person name="Salse J."/>
            <person name="Munos S."/>
            <person name="Vincourt P."/>
            <person name="Rieseberg L.H."/>
            <person name="Langlade N.B."/>
        </authorList>
    </citation>
    <scope>NUCLEOTIDE SEQUENCE</scope>
    <source>
        <tissue evidence="1">Leaves</tissue>
    </source>
</reference>
<dbReference type="Gramene" id="mRNA:HanXRQr2_Chr09g0384381">
    <property type="protein sequence ID" value="mRNA:HanXRQr2_Chr09g0384381"/>
    <property type="gene ID" value="HanXRQr2_Chr09g0384381"/>
</dbReference>
<dbReference type="EMBL" id="MNCJ02000324">
    <property type="protein sequence ID" value="KAF5790536.1"/>
    <property type="molecule type" value="Genomic_DNA"/>
</dbReference>
<protein>
    <submittedName>
        <fullName evidence="1">Uncharacterized protein</fullName>
    </submittedName>
</protein>
<dbReference type="PANTHER" id="PTHR31515">
    <property type="entry name" value="TRANSMEMBRANE PROTEIN-RELATED"/>
    <property type="match status" value="1"/>
</dbReference>
<evidence type="ECO:0000313" key="1">
    <source>
        <dbReference type="EMBL" id="KAF5790536.1"/>
    </source>
</evidence>
<dbReference type="PANTHER" id="PTHR31515:SF2">
    <property type="entry name" value="TRANSMEMBRANE PROTEIN"/>
    <property type="match status" value="1"/>
</dbReference>
<gene>
    <name evidence="1" type="ORF">HanXRQr2_Chr09g0384381</name>
</gene>
<dbReference type="Proteomes" id="UP000215914">
    <property type="component" value="Unassembled WGS sequence"/>
</dbReference>
<evidence type="ECO:0000313" key="2">
    <source>
        <dbReference type="Proteomes" id="UP000215914"/>
    </source>
</evidence>
<sequence>MSSFIPFVSGNIANYLQILEVEHMYLSEHVNFIFIGFEGSGNQAFKLHAEEIERWFTKIDHIFELTRILQTEEVFAPFYKNKIYRNHQNHLSIVSHLNSSLSMLSRQFGITSDSPSP</sequence>
<accession>A0A9K3N7W3</accession>
<keyword evidence="2" id="KW-1185">Reference proteome</keyword>
<organism evidence="1 2">
    <name type="scientific">Helianthus annuus</name>
    <name type="common">Common sunflower</name>
    <dbReference type="NCBI Taxonomy" id="4232"/>
    <lineage>
        <taxon>Eukaryota</taxon>
        <taxon>Viridiplantae</taxon>
        <taxon>Streptophyta</taxon>
        <taxon>Embryophyta</taxon>
        <taxon>Tracheophyta</taxon>
        <taxon>Spermatophyta</taxon>
        <taxon>Magnoliopsida</taxon>
        <taxon>eudicotyledons</taxon>
        <taxon>Gunneridae</taxon>
        <taxon>Pentapetalae</taxon>
        <taxon>asterids</taxon>
        <taxon>campanulids</taxon>
        <taxon>Asterales</taxon>
        <taxon>Asteraceae</taxon>
        <taxon>Asteroideae</taxon>
        <taxon>Heliantheae alliance</taxon>
        <taxon>Heliantheae</taxon>
        <taxon>Helianthus</taxon>
    </lineage>
</organism>
<reference evidence="1" key="2">
    <citation type="submission" date="2020-06" db="EMBL/GenBank/DDBJ databases">
        <title>Helianthus annuus Genome sequencing and assembly Release 2.</title>
        <authorList>
            <person name="Gouzy J."/>
            <person name="Langlade N."/>
            <person name="Munos S."/>
        </authorList>
    </citation>
    <scope>NUCLEOTIDE SEQUENCE</scope>
    <source>
        <tissue evidence="1">Leaves</tissue>
    </source>
</reference>
<comment type="caution">
    <text evidence="1">The sequence shown here is derived from an EMBL/GenBank/DDBJ whole genome shotgun (WGS) entry which is preliminary data.</text>
</comment>